<dbReference type="SUPFAM" id="SSF57850">
    <property type="entry name" value="RING/U-box"/>
    <property type="match status" value="1"/>
</dbReference>
<dbReference type="Proteomes" id="UP000499080">
    <property type="component" value="Unassembled WGS sequence"/>
</dbReference>
<organism evidence="2 3">
    <name type="scientific">Araneus ventricosus</name>
    <name type="common">Orbweaver spider</name>
    <name type="synonym">Epeira ventricosa</name>
    <dbReference type="NCBI Taxonomy" id="182803"/>
    <lineage>
        <taxon>Eukaryota</taxon>
        <taxon>Metazoa</taxon>
        <taxon>Ecdysozoa</taxon>
        <taxon>Arthropoda</taxon>
        <taxon>Chelicerata</taxon>
        <taxon>Arachnida</taxon>
        <taxon>Araneae</taxon>
        <taxon>Araneomorphae</taxon>
        <taxon>Entelegynae</taxon>
        <taxon>Araneoidea</taxon>
        <taxon>Araneidae</taxon>
        <taxon>Araneus</taxon>
    </lineage>
</organism>
<reference evidence="2 3" key="1">
    <citation type="journal article" date="2019" name="Sci. Rep.">
        <title>Orb-weaving spider Araneus ventricosus genome elucidates the spidroin gene catalogue.</title>
        <authorList>
            <person name="Kono N."/>
            <person name="Nakamura H."/>
            <person name="Ohtoshi R."/>
            <person name="Moran D.A.P."/>
            <person name="Shinohara A."/>
            <person name="Yoshida Y."/>
            <person name="Fujiwara M."/>
            <person name="Mori M."/>
            <person name="Tomita M."/>
            <person name="Arakawa K."/>
        </authorList>
    </citation>
    <scope>NUCLEOTIDE SEQUENCE [LARGE SCALE GENOMIC DNA]</scope>
</reference>
<dbReference type="EMBL" id="BGPR01042514">
    <property type="protein sequence ID" value="GBO18925.1"/>
    <property type="molecule type" value="Genomic_DNA"/>
</dbReference>
<evidence type="ECO:0000313" key="2">
    <source>
        <dbReference type="EMBL" id="GBO18925.1"/>
    </source>
</evidence>
<dbReference type="Gene3D" id="3.30.40.10">
    <property type="entry name" value="Zinc/RING finger domain, C3HC4 (zinc finger)"/>
    <property type="match status" value="1"/>
</dbReference>
<gene>
    <name evidence="2" type="ORF">AVEN_46086_1</name>
</gene>
<evidence type="ECO:0000256" key="1">
    <source>
        <dbReference type="SAM" id="MobiDB-lite"/>
    </source>
</evidence>
<comment type="caution">
    <text evidence="2">The sequence shown here is derived from an EMBL/GenBank/DDBJ whole genome shotgun (WGS) entry which is preliminary data.</text>
</comment>
<sequence length="108" mass="12448">MFCQWCYRIYTTGAKKVVLTCGHNVHECCAKHLMRPSSLCLKCMKPLTDEDMDEIRRVSRDASMDYSWRDSSTDASSTDSWTDYSTDDERNASTDDEMNTSTDECQTM</sequence>
<keyword evidence="3" id="KW-1185">Reference proteome</keyword>
<feature type="region of interest" description="Disordered" evidence="1">
    <location>
        <begin position="63"/>
        <end position="108"/>
    </location>
</feature>
<dbReference type="InterPro" id="IPR013083">
    <property type="entry name" value="Znf_RING/FYVE/PHD"/>
</dbReference>
<feature type="compositionally biased region" description="Low complexity" evidence="1">
    <location>
        <begin position="73"/>
        <end position="84"/>
    </location>
</feature>
<evidence type="ECO:0008006" key="4">
    <source>
        <dbReference type="Google" id="ProtNLM"/>
    </source>
</evidence>
<evidence type="ECO:0000313" key="3">
    <source>
        <dbReference type="Proteomes" id="UP000499080"/>
    </source>
</evidence>
<accession>A0A4Y2V148</accession>
<proteinExistence type="predicted"/>
<feature type="compositionally biased region" description="Polar residues" evidence="1">
    <location>
        <begin position="99"/>
        <end position="108"/>
    </location>
</feature>
<protein>
    <recommendedName>
        <fullName evidence="4">RING-type domain-containing protein</fullName>
    </recommendedName>
</protein>
<feature type="compositionally biased region" description="Basic and acidic residues" evidence="1">
    <location>
        <begin position="63"/>
        <end position="72"/>
    </location>
</feature>
<name>A0A4Y2V148_ARAVE</name>
<dbReference type="AlphaFoldDB" id="A0A4Y2V148"/>